<feature type="transmembrane region" description="Helical" evidence="1">
    <location>
        <begin position="12"/>
        <end position="30"/>
    </location>
</feature>
<evidence type="ECO:0000313" key="2">
    <source>
        <dbReference type="EMBL" id="ELZ43365.1"/>
    </source>
</evidence>
<dbReference type="PATRIC" id="fig|1227466.3.peg.3299"/>
<keyword evidence="3" id="KW-1185">Reference proteome</keyword>
<dbReference type="OrthoDB" id="169315at2157"/>
<evidence type="ECO:0000313" key="3">
    <source>
        <dbReference type="Proteomes" id="UP000011509"/>
    </source>
</evidence>
<keyword evidence="1" id="KW-0472">Membrane</keyword>
<reference evidence="2 3" key="1">
    <citation type="journal article" date="2014" name="PLoS Genet.">
        <title>Phylogenetically driven sequencing of extremely halophilic archaea reveals strategies for static and dynamic osmo-response.</title>
        <authorList>
            <person name="Becker E.A."/>
            <person name="Seitzer P.M."/>
            <person name="Tritt A."/>
            <person name="Larsen D."/>
            <person name="Krusor M."/>
            <person name="Yao A.I."/>
            <person name="Wu D."/>
            <person name="Madern D."/>
            <person name="Eisen J.A."/>
            <person name="Darling A.E."/>
            <person name="Facciotti M.T."/>
        </authorList>
    </citation>
    <scope>NUCLEOTIDE SEQUENCE [LARGE SCALE GENOMIC DNA]</scope>
    <source>
        <strain evidence="2 3">DSM 10284</strain>
    </source>
</reference>
<dbReference type="InterPro" id="IPR045466">
    <property type="entry name" value="DUF6498"/>
</dbReference>
<gene>
    <name evidence="2" type="ORF">C464_16602</name>
</gene>
<dbReference type="RefSeq" id="WP_006114852.1">
    <property type="nucleotide sequence ID" value="NZ_AOJL01000062.1"/>
</dbReference>
<feature type="transmembrane region" description="Helical" evidence="1">
    <location>
        <begin position="197"/>
        <end position="215"/>
    </location>
</feature>
<sequence>MREALHASSDYIPGLVWNTVLITAVVGFQWNLLQIAVLYVLEIAVINVLYLLVSLFAPQPISDLDEERWNREPTPVQPIGWVPPVYYRNARFIVRYVLFVGILVPIVLQRLVAQYGLESVLTPSVGLAVVGIILFELRRVWQHFIRGRKYRESSPLEAIQFGFIHVGELFVILVYAIVPVTFIVVITAIAFGIDYGSRAALLFYLVPIGAIRIWFSSLDPLTDDFEVSIS</sequence>
<keyword evidence="1" id="KW-0812">Transmembrane</keyword>
<dbReference type="Proteomes" id="UP000011509">
    <property type="component" value="Unassembled WGS sequence"/>
</dbReference>
<proteinExistence type="predicted"/>
<dbReference type="Pfam" id="PF20108">
    <property type="entry name" value="DUF6498"/>
    <property type="match status" value="1"/>
</dbReference>
<organism evidence="2 3">
    <name type="scientific">Halorubrum coriense DSM 10284</name>
    <dbReference type="NCBI Taxonomy" id="1227466"/>
    <lineage>
        <taxon>Archaea</taxon>
        <taxon>Methanobacteriati</taxon>
        <taxon>Methanobacteriota</taxon>
        <taxon>Stenosarchaea group</taxon>
        <taxon>Halobacteria</taxon>
        <taxon>Halobacteriales</taxon>
        <taxon>Haloferacaceae</taxon>
        <taxon>Halorubrum</taxon>
    </lineage>
</organism>
<feature type="transmembrane region" description="Helical" evidence="1">
    <location>
        <begin position="93"/>
        <end position="113"/>
    </location>
</feature>
<name>M0E6D7_9EURY</name>
<comment type="caution">
    <text evidence="2">The sequence shown here is derived from an EMBL/GenBank/DDBJ whole genome shotgun (WGS) entry which is preliminary data.</text>
</comment>
<dbReference type="EMBL" id="AOJL01000062">
    <property type="protein sequence ID" value="ELZ43365.1"/>
    <property type="molecule type" value="Genomic_DNA"/>
</dbReference>
<evidence type="ECO:0000256" key="1">
    <source>
        <dbReference type="SAM" id="Phobius"/>
    </source>
</evidence>
<feature type="transmembrane region" description="Helical" evidence="1">
    <location>
        <begin position="36"/>
        <end position="57"/>
    </location>
</feature>
<protein>
    <submittedName>
        <fullName evidence="2">Uncharacterized protein</fullName>
    </submittedName>
</protein>
<feature type="transmembrane region" description="Helical" evidence="1">
    <location>
        <begin position="158"/>
        <end position="191"/>
    </location>
</feature>
<keyword evidence="1" id="KW-1133">Transmembrane helix</keyword>
<feature type="transmembrane region" description="Helical" evidence="1">
    <location>
        <begin position="119"/>
        <end position="137"/>
    </location>
</feature>
<accession>M0E6D7</accession>
<dbReference type="AlphaFoldDB" id="M0E6D7"/>